<dbReference type="PANTHER" id="PTHR19862:SF14">
    <property type="entry name" value="WD REPEAT-CONTAINING PROTEIN 48"/>
    <property type="match status" value="1"/>
</dbReference>
<dbReference type="PROSITE" id="PS00678">
    <property type="entry name" value="WD_REPEATS_1"/>
    <property type="match status" value="1"/>
</dbReference>
<dbReference type="InterPro" id="IPR001680">
    <property type="entry name" value="WD40_rpt"/>
</dbReference>
<dbReference type="InterPro" id="IPR036322">
    <property type="entry name" value="WD40_repeat_dom_sf"/>
</dbReference>
<dbReference type="Gene3D" id="2.130.10.10">
    <property type="entry name" value="YVTN repeat-like/Quinoprotein amine dehydrogenase"/>
    <property type="match status" value="2"/>
</dbReference>
<dbReference type="PROSITE" id="PS50294">
    <property type="entry name" value="WD_REPEATS_REGION"/>
    <property type="match status" value="4"/>
</dbReference>
<feature type="repeat" description="WD" evidence="4">
    <location>
        <begin position="173"/>
        <end position="205"/>
    </location>
</feature>
<evidence type="ECO:0000256" key="1">
    <source>
        <dbReference type="ARBA" id="ARBA00006917"/>
    </source>
</evidence>
<evidence type="ECO:0000256" key="2">
    <source>
        <dbReference type="ARBA" id="ARBA00022574"/>
    </source>
</evidence>
<dbReference type="PANTHER" id="PTHR19862">
    <property type="entry name" value="WD REPEAT-CONTAINING PROTEIN 48"/>
    <property type="match status" value="1"/>
</dbReference>
<dbReference type="InterPro" id="IPR021772">
    <property type="entry name" value="WDR48/Bun107"/>
</dbReference>
<comment type="similarity">
    <text evidence="1">Belongs to the WD repeat WDR48 family.</text>
</comment>
<evidence type="ECO:0000313" key="6">
    <source>
        <dbReference type="Proteomes" id="UP001165289"/>
    </source>
</evidence>
<dbReference type="Proteomes" id="UP001165289">
    <property type="component" value="Unassembled WGS sequence"/>
</dbReference>
<dbReference type="AlphaFoldDB" id="A0AAV7JS81"/>
<dbReference type="Pfam" id="PF11816">
    <property type="entry name" value="DUF3337"/>
    <property type="match status" value="1"/>
</dbReference>
<accession>A0AAV7JS81</accession>
<dbReference type="SMART" id="SM00320">
    <property type="entry name" value="WD40"/>
    <property type="match status" value="7"/>
</dbReference>
<protein>
    <recommendedName>
        <fullName evidence="7">WD repeat-containing protein 48 homolog</fullName>
    </recommendedName>
</protein>
<dbReference type="SUPFAM" id="SSF50978">
    <property type="entry name" value="WD40 repeat-like"/>
    <property type="match status" value="1"/>
</dbReference>
<dbReference type="PROSITE" id="PS50082">
    <property type="entry name" value="WD_REPEATS_2"/>
    <property type="match status" value="5"/>
</dbReference>
<keyword evidence="2 4" id="KW-0853">WD repeat</keyword>
<dbReference type="GO" id="GO:0043130">
    <property type="term" value="F:ubiquitin binding"/>
    <property type="evidence" value="ECO:0007669"/>
    <property type="project" value="TreeGrafter"/>
</dbReference>
<feature type="repeat" description="WD" evidence="4">
    <location>
        <begin position="33"/>
        <end position="74"/>
    </location>
</feature>
<proteinExistence type="inferred from homology"/>
<evidence type="ECO:0008006" key="7">
    <source>
        <dbReference type="Google" id="ProtNLM"/>
    </source>
</evidence>
<feature type="repeat" description="WD" evidence="4">
    <location>
        <begin position="217"/>
        <end position="258"/>
    </location>
</feature>
<comment type="caution">
    <text evidence="5">The sequence shown here is derived from an EMBL/GenBank/DDBJ whole genome shotgun (WGS) entry which is preliminary data.</text>
</comment>
<dbReference type="Pfam" id="PF00400">
    <property type="entry name" value="WD40"/>
    <property type="match status" value="5"/>
</dbReference>
<feature type="repeat" description="WD" evidence="4">
    <location>
        <begin position="83"/>
        <end position="124"/>
    </location>
</feature>
<dbReference type="InterPro" id="IPR019775">
    <property type="entry name" value="WD40_repeat_CS"/>
</dbReference>
<gene>
    <name evidence="5" type="ORF">LOD99_4982</name>
</gene>
<dbReference type="InterPro" id="IPR051246">
    <property type="entry name" value="WDR48"/>
</dbReference>
<dbReference type="InterPro" id="IPR015943">
    <property type="entry name" value="WD40/YVTN_repeat-like_dom_sf"/>
</dbReference>
<feature type="repeat" description="WD" evidence="4">
    <location>
        <begin position="125"/>
        <end position="166"/>
    </location>
</feature>
<keyword evidence="3" id="KW-0677">Repeat</keyword>
<dbReference type="InterPro" id="IPR020472">
    <property type="entry name" value="WD40_PAC1"/>
</dbReference>
<evidence type="ECO:0000313" key="5">
    <source>
        <dbReference type="EMBL" id="KAI6651734.1"/>
    </source>
</evidence>
<sequence length="687" mass="76939">MSDKTRPDTKGGLGSSGSKKRVTISYILREPEELQNRAGVNCLQFDSSNRLLYTAGRDSIIRTWKCSSNPPVGESSIKCTQCMDEHSDWVNSIFLSADNNILVSGSSDTTIKVWDIRDGTCIRNLQSHTDYVTALAYADAANKFVSAGLDKQILIWDLEELRTINTTAPMIKLSGHKNSIYSIATTPDCSLVVSGSTEKFIRVWDPRGSQKDSMIQLRGHSDNVRTFAINNDGTLCISGSSDNTLKVWSISQQRCLFTIPMPDSVWIIMPLGEFDQFLVGLKDGAIYWVDITTQVTKLIIQESCSILSFCIDEQDSLLWVATTSSTVRGWKLNLSGLDGITQSNAIAPSHTVPKQPVKIIPGKPRIKDFSILKDRRHILTKDTSGDVQLWDVMFAKFIETKGKGELQTYREEVERKMLNNMIPNWFTVRIKTGLITICIDEVGWNSAWILASQTELPGKDKASMKYNLGCLVLKGVFDEFVKFNQANNKEDNEGFEKDENALNSGFLNVPGHTPILLTDSDDSGTVICRMFARDTAEEVEREKLKKHLPLWALNYLLHSDLPQQTKINFTIAPHKSVASQKTASLFSPSCPTRLNGCDTVSIRKIIDYTYEQIHKTVPEGDQAANLMEIMCNGQVLSLDLDMRSIKYQIWKSPTDIKLQYRYKVIDNPAKGENGESSEVENHVDSNP</sequence>
<evidence type="ECO:0000256" key="3">
    <source>
        <dbReference type="ARBA" id="ARBA00022737"/>
    </source>
</evidence>
<evidence type="ECO:0000256" key="4">
    <source>
        <dbReference type="PROSITE-ProRule" id="PRU00221"/>
    </source>
</evidence>
<dbReference type="GO" id="GO:0000724">
    <property type="term" value="P:double-strand break repair via homologous recombination"/>
    <property type="evidence" value="ECO:0007669"/>
    <property type="project" value="TreeGrafter"/>
</dbReference>
<dbReference type="PRINTS" id="PR00320">
    <property type="entry name" value="GPROTEINBRPT"/>
</dbReference>
<dbReference type="EMBL" id="JAKMXF010000302">
    <property type="protein sequence ID" value="KAI6651734.1"/>
    <property type="molecule type" value="Genomic_DNA"/>
</dbReference>
<name>A0AAV7JS81_9METZ</name>
<reference evidence="5 6" key="1">
    <citation type="journal article" date="2023" name="BMC Biol.">
        <title>The compact genome of the sponge Oopsacas minuta (Hexactinellida) is lacking key metazoan core genes.</title>
        <authorList>
            <person name="Santini S."/>
            <person name="Schenkelaars Q."/>
            <person name="Jourda C."/>
            <person name="Duchesne M."/>
            <person name="Belahbib H."/>
            <person name="Rocher C."/>
            <person name="Selva M."/>
            <person name="Riesgo A."/>
            <person name="Vervoort M."/>
            <person name="Leys S.P."/>
            <person name="Kodjabachian L."/>
            <person name="Le Bivic A."/>
            <person name="Borchiellini C."/>
            <person name="Claverie J.M."/>
            <person name="Renard E."/>
        </authorList>
    </citation>
    <scope>NUCLEOTIDE SEQUENCE [LARGE SCALE GENOMIC DNA]</scope>
    <source>
        <strain evidence="5">SPO-2</strain>
    </source>
</reference>
<dbReference type="CDD" id="cd00200">
    <property type="entry name" value="WD40"/>
    <property type="match status" value="1"/>
</dbReference>
<organism evidence="5 6">
    <name type="scientific">Oopsacas minuta</name>
    <dbReference type="NCBI Taxonomy" id="111878"/>
    <lineage>
        <taxon>Eukaryota</taxon>
        <taxon>Metazoa</taxon>
        <taxon>Porifera</taxon>
        <taxon>Hexactinellida</taxon>
        <taxon>Hexasterophora</taxon>
        <taxon>Lyssacinosida</taxon>
        <taxon>Leucopsacidae</taxon>
        <taxon>Oopsacas</taxon>
    </lineage>
</organism>
<keyword evidence="6" id="KW-1185">Reference proteome</keyword>